<proteinExistence type="predicted"/>
<accession>B9T7M9</accession>
<protein>
    <submittedName>
        <fullName evidence="2">Uncharacterized protein</fullName>
    </submittedName>
</protein>
<feature type="region of interest" description="Disordered" evidence="1">
    <location>
        <begin position="1"/>
        <end position="41"/>
    </location>
</feature>
<reference evidence="3" key="1">
    <citation type="journal article" date="2010" name="Nat. Biotechnol.">
        <title>Draft genome sequence of the oilseed species Ricinus communis.</title>
        <authorList>
            <person name="Chan A.P."/>
            <person name="Crabtree J."/>
            <person name="Zhao Q."/>
            <person name="Lorenzi H."/>
            <person name="Orvis J."/>
            <person name="Puiu D."/>
            <person name="Melake-Berhan A."/>
            <person name="Jones K.M."/>
            <person name="Redman J."/>
            <person name="Chen G."/>
            <person name="Cahoon E.B."/>
            <person name="Gedil M."/>
            <person name="Stanke M."/>
            <person name="Haas B.J."/>
            <person name="Wortman J.R."/>
            <person name="Fraser-Liggett C.M."/>
            <person name="Ravel J."/>
            <person name="Rabinowicz P.D."/>
        </authorList>
    </citation>
    <scope>NUCLEOTIDE SEQUENCE [LARGE SCALE GENOMIC DNA]</scope>
    <source>
        <strain evidence="3">cv. Hale</strain>
    </source>
</reference>
<gene>
    <name evidence="2" type="ORF">RCOM_0252910</name>
</gene>
<evidence type="ECO:0000313" key="3">
    <source>
        <dbReference type="Proteomes" id="UP000008311"/>
    </source>
</evidence>
<dbReference type="InParanoid" id="B9T7M9"/>
<dbReference type="Proteomes" id="UP000008311">
    <property type="component" value="Unassembled WGS sequence"/>
</dbReference>
<evidence type="ECO:0000256" key="1">
    <source>
        <dbReference type="SAM" id="MobiDB-lite"/>
    </source>
</evidence>
<name>B9T7M9_RICCO</name>
<sequence>MQEIFSLAEDDSLLDKISEGEGEDKKEESISNSIEELDRNTNHDLAENLVADLEEDENNDFEAHNNFNVEEGPLPNMLFTSIDSLVKAYQEYARAARFSVCKRACHKTNGGS</sequence>
<dbReference type="AlphaFoldDB" id="B9T7M9"/>
<keyword evidence="3" id="KW-1185">Reference proteome</keyword>
<dbReference type="EMBL" id="EQ974775">
    <property type="protein sequence ID" value="EEF28138.1"/>
    <property type="molecule type" value="Genomic_DNA"/>
</dbReference>
<feature type="compositionally biased region" description="Basic and acidic residues" evidence="1">
    <location>
        <begin position="13"/>
        <end position="29"/>
    </location>
</feature>
<organism evidence="2 3">
    <name type="scientific">Ricinus communis</name>
    <name type="common">Castor bean</name>
    <dbReference type="NCBI Taxonomy" id="3988"/>
    <lineage>
        <taxon>Eukaryota</taxon>
        <taxon>Viridiplantae</taxon>
        <taxon>Streptophyta</taxon>
        <taxon>Embryophyta</taxon>
        <taxon>Tracheophyta</taxon>
        <taxon>Spermatophyta</taxon>
        <taxon>Magnoliopsida</taxon>
        <taxon>eudicotyledons</taxon>
        <taxon>Gunneridae</taxon>
        <taxon>Pentapetalae</taxon>
        <taxon>rosids</taxon>
        <taxon>fabids</taxon>
        <taxon>Malpighiales</taxon>
        <taxon>Euphorbiaceae</taxon>
        <taxon>Acalyphoideae</taxon>
        <taxon>Acalypheae</taxon>
        <taxon>Ricinus</taxon>
    </lineage>
</organism>
<evidence type="ECO:0000313" key="2">
    <source>
        <dbReference type="EMBL" id="EEF28138.1"/>
    </source>
</evidence>